<evidence type="ECO:0000313" key="1">
    <source>
        <dbReference type="EMBL" id="KAJ2993318.1"/>
    </source>
</evidence>
<dbReference type="EMBL" id="JAPDGR010000221">
    <property type="protein sequence ID" value="KAJ2993318.1"/>
    <property type="molecule type" value="Genomic_DNA"/>
</dbReference>
<dbReference type="Proteomes" id="UP001143856">
    <property type="component" value="Unassembled WGS sequence"/>
</dbReference>
<organism evidence="1 2">
    <name type="scientific">Xylaria curta</name>
    <dbReference type="NCBI Taxonomy" id="42375"/>
    <lineage>
        <taxon>Eukaryota</taxon>
        <taxon>Fungi</taxon>
        <taxon>Dikarya</taxon>
        <taxon>Ascomycota</taxon>
        <taxon>Pezizomycotina</taxon>
        <taxon>Sordariomycetes</taxon>
        <taxon>Xylariomycetidae</taxon>
        <taxon>Xylariales</taxon>
        <taxon>Xylariaceae</taxon>
        <taxon>Xylaria</taxon>
    </lineage>
</organism>
<gene>
    <name evidence="1" type="ORF">NUW58_g1875</name>
</gene>
<keyword evidence="2" id="KW-1185">Reference proteome</keyword>
<comment type="caution">
    <text evidence="1">The sequence shown here is derived from an EMBL/GenBank/DDBJ whole genome shotgun (WGS) entry which is preliminary data.</text>
</comment>
<protein>
    <submittedName>
        <fullName evidence="1">Uncharacterized protein</fullName>
    </submittedName>
</protein>
<reference evidence="1" key="1">
    <citation type="submission" date="2022-10" db="EMBL/GenBank/DDBJ databases">
        <title>Genome Sequence of Xylaria curta.</title>
        <authorList>
            <person name="Buettner E."/>
        </authorList>
    </citation>
    <scope>NUCLEOTIDE SEQUENCE</scope>
    <source>
        <strain evidence="1">Babe10</strain>
    </source>
</reference>
<name>A0ACC1PL38_9PEZI</name>
<accession>A0ACC1PL38</accession>
<evidence type="ECO:0000313" key="2">
    <source>
        <dbReference type="Proteomes" id="UP001143856"/>
    </source>
</evidence>
<sequence length="520" mass="58520">MLESNESPSAIRDEQSSHRSTQRHTRTRGGCERCRAQRRKCDEGKPRCSRCAGANAMCKYVTRVFFKDKNSHTLPNHIGIRQIGSLKPLDEYPAFVPDDSPSQIRPSELLPNALGQKNLDNQDFSARVPQSLSSIDLNEGWPLVGRSPLSSSEVELLKYFNHHVAPWLDVYDPSHTFGRDVTKLAMTSPCVLEVLLQVSAVFSGLPAGSVARRGAGVFHLRVMSKPPGTESPFSALRMIACFVLARTMLFIEASPDKWESSFKGNGAFHYFRRFDFPNKTHRQMWLSFLTLILRLVWAPELAHQIQTQLRANEASPDESREILEASLQCLKLLVDVMNFSFPASEMRDGVASSAASGLSRFGKWKELADELYVWYMSRPSDLEPLIEIENCQDGFPTVVFTGGAGISSNIIYHTAMLLLVHNKPPSLFFGEEEKNLGTGPPQAPLSWHVYRICGIAINSEPDYTNCWDPAMIAAFSIAARRITHHSQQQKILDCFDRIKISGWHIDSLTARLRDEWRPVE</sequence>
<proteinExistence type="predicted"/>